<evidence type="ECO:0000313" key="5">
    <source>
        <dbReference type="EMBL" id="SCU64951.1"/>
    </source>
</evidence>
<keyword evidence="6" id="KW-1185">Reference proteome</keyword>
<feature type="domain" description="Methyltransferase" evidence="4">
    <location>
        <begin position="65"/>
        <end position="156"/>
    </location>
</feature>
<dbReference type="CDD" id="cd02440">
    <property type="entry name" value="AdoMet_MTases"/>
    <property type="match status" value="1"/>
</dbReference>
<organism evidence="5 6">
    <name type="scientific">Trypanosoma equiperdum</name>
    <dbReference type="NCBI Taxonomy" id="5694"/>
    <lineage>
        <taxon>Eukaryota</taxon>
        <taxon>Discoba</taxon>
        <taxon>Euglenozoa</taxon>
        <taxon>Kinetoplastea</taxon>
        <taxon>Metakinetoplastina</taxon>
        <taxon>Trypanosomatida</taxon>
        <taxon>Trypanosomatidae</taxon>
        <taxon>Trypanosoma</taxon>
    </lineage>
</organism>
<keyword evidence="2 5" id="KW-0489">Methyltransferase</keyword>
<dbReference type="RefSeq" id="XP_067076632.1">
    <property type="nucleotide sequence ID" value="XM_067220531.1"/>
</dbReference>
<keyword evidence="3" id="KW-0808">Transferase</keyword>
<dbReference type="GeneID" id="92381588"/>
<dbReference type="VEuPathDB" id="TriTrypDB:TEOVI_000765400"/>
<dbReference type="GO" id="GO:0008168">
    <property type="term" value="F:methyltransferase activity"/>
    <property type="evidence" value="ECO:0007669"/>
    <property type="project" value="UniProtKB-KW"/>
</dbReference>
<accession>A0A1G4I049</accession>
<dbReference type="FunFam" id="3.40.50.150:FF:000498">
    <property type="entry name" value="Methyltransferase domain containing protein"/>
    <property type="match status" value="1"/>
</dbReference>
<dbReference type="PANTHER" id="PTHR12176">
    <property type="entry name" value="SAM-DEPENDENT METHYLTRANSFERASE SUPERFAMILY PROTEIN"/>
    <property type="match status" value="1"/>
</dbReference>
<dbReference type="InterPro" id="IPR029063">
    <property type="entry name" value="SAM-dependent_MTases_sf"/>
</dbReference>
<dbReference type="InterPro" id="IPR051419">
    <property type="entry name" value="Lys/N-term_MeTrsfase_sf"/>
</dbReference>
<evidence type="ECO:0000259" key="4">
    <source>
        <dbReference type="Pfam" id="PF13847"/>
    </source>
</evidence>
<dbReference type="GO" id="GO:0032259">
    <property type="term" value="P:methylation"/>
    <property type="evidence" value="ECO:0007669"/>
    <property type="project" value="UniProtKB-KW"/>
</dbReference>
<gene>
    <name evidence="5" type="ORF">TEOVI_000765400</name>
</gene>
<evidence type="ECO:0000256" key="1">
    <source>
        <dbReference type="ARBA" id="ARBA00008361"/>
    </source>
</evidence>
<proteinExistence type="inferred from homology"/>
<evidence type="ECO:0000313" key="6">
    <source>
        <dbReference type="Proteomes" id="UP000195570"/>
    </source>
</evidence>
<dbReference type="PANTHER" id="PTHR12176:SF80">
    <property type="entry name" value="EEF1A LYSINE METHYLTRANSFERASE 4"/>
    <property type="match status" value="1"/>
</dbReference>
<dbReference type="InterPro" id="IPR025714">
    <property type="entry name" value="Methyltranfer_dom"/>
</dbReference>
<sequence length="233" mass="26870">MEPKSVEEYSQQNYWIGRYEVEEQHDWFLSVRQPTIAALCDELLKVFQQRERLHSADGNVEGDQPALRVLHLGTGNSSLCMDLYEAVRERQLPFALHQVAMDYAPNVIERMQSKYSPDILPNAQWIVGDVRKLEEFREYGPFDAVIEKGTMDAIEADKNRPEMKGDVEAMLHGVDTLLKHAKGYGAFLQVTWVAPHLRLPYTKGDAFAWGDQVRYSLLGESDIYRLFVYTVRE</sequence>
<dbReference type="Proteomes" id="UP000195570">
    <property type="component" value="Unassembled WGS sequence"/>
</dbReference>
<comment type="similarity">
    <text evidence="1">Belongs to the methyltransferase superfamily.</text>
</comment>
<evidence type="ECO:0000256" key="3">
    <source>
        <dbReference type="ARBA" id="ARBA00022679"/>
    </source>
</evidence>
<dbReference type="Pfam" id="PF13847">
    <property type="entry name" value="Methyltransf_31"/>
    <property type="match status" value="1"/>
</dbReference>
<protein>
    <submittedName>
        <fullName evidence="5">Methyltransferase domain containing protein, putative</fullName>
    </submittedName>
</protein>
<reference evidence="5" key="1">
    <citation type="submission" date="2016-09" db="EMBL/GenBank/DDBJ databases">
        <authorList>
            <person name="Hebert L."/>
            <person name="Moumen B."/>
        </authorList>
    </citation>
    <scope>NUCLEOTIDE SEQUENCE [LARGE SCALE GENOMIC DNA]</scope>
    <source>
        <strain evidence="5">OVI</strain>
    </source>
</reference>
<dbReference type="SUPFAM" id="SSF53335">
    <property type="entry name" value="S-adenosyl-L-methionine-dependent methyltransferases"/>
    <property type="match status" value="1"/>
</dbReference>
<dbReference type="AlphaFoldDB" id="A0A1G4I049"/>
<comment type="caution">
    <text evidence="5">The sequence shown here is derived from an EMBL/GenBank/DDBJ whole genome shotgun (WGS) entry which is preliminary data.</text>
</comment>
<dbReference type="Gene3D" id="3.40.50.150">
    <property type="entry name" value="Vaccinia Virus protein VP39"/>
    <property type="match status" value="1"/>
</dbReference>
<name>A0A1G4I049_TRYEQ</name>
<evidence type="ECO:0000256" key="2">
    <source>
        <dbReference type="ARBA" id="ARBA00022603"/>
    </source>
</evidence>
<dbReference type="EMBL" id="CZPT02000195">
    <property type="protein sequence ID" value="SCU64951.1"/>
    <property type="molecule type" value="Genomic_DNA"/>
</dbReference>